<sequence length="95" mass="10425">MLLIVIGEQFSVRAGRFWVLDYDAVDTSFGRRTSSPGCVRFLELESRRSPASMAAVPPAIALTARLLFSQPLQESDHVARLHPSDSTVLLSLAKP</sequence>
<accession>A0A427AS39</accession>
<protein>
    <submittedName>
        <fullName evidence="1">Uncharacterized protein</fullName>
    </submittedName>
</protein>
<evidence type="ECO:0000313" key="2">
    <source>
        <dbReference type="Proteomes" id="UP000287651"/>
    </source>
</evidence>
<evidence type="ECO:0000313" key="1">
    <source>
        <dbReference type="EMBL" id="RRT79074.1"/>
    </source>
</evidence>
<name>A0A427AS39_ENSVE</name>
<dbReference type="AlphaFoldDB" id="A0A427AS39"/>
<reference evidence="1 2" key="1">
    <citation type="journal article" date="2014" name="Agronomy (Basel)">
        <title>A Draft Genome Sequence for Ensete ventricosum, the Drought-Tolerant Tree Against Hunger.</title>
        <authorList>
            <person name="Harrison J."/>
            <person name="Moore K.A."/>
            <person name="Paszkiewicz K."/>
            <person name="Jones T."/>
            <person name="Grant M."/>
            <person name="Ambacheew D."/>
            <person name="Muzemil S."/>
            <person name="Studholme D.J."/>
        </authorList>
    </citation>
    <scope>NUCLEOTIDE SEQUENCE [LARGE SCALE GENOMIC DNA]</scope>
</reference>
<gene>
    <name evidence="1" type="ORF">B296_00019526</name>
</gene>
<proteinExistence type="predicted"/>
<dbReference type="EMBL" id="AMZH03001502">
    <property type="protein sequence ID" value="RRT79074.1"/>
    <property type="molecule type" value="Genomic_DNA"/>
</dbReference>
<comment type="caution">
    <text evidence="1">The sequence shown here is derived from an EMBL/GenBank/DDBJ whole genome shotgun (WGS) entry which is preliminary data.</text>
</comment>
<dbReference type="Proteomes" id="UP000287651">
    <property type="component" value="Unassembled WGS sequence"/>
</dbReference>
<organism evidence="1 2">
    <name type="scientific">Ensete ventricosum</name>
    <name type="common">Abyssinian banana</name>
    <name type="synonym">Musa ensete</name>
    <dbReference type="NCBI Taxonomy" id="4639"/>
    <lineage>
        <taxon>Eukaryota</taxon>
        <taxon>Viridiplantae</taxon>
        <taxon>Streptophyta</taxon>
        <taxon>Embryophyta</taxon>
        <taxon>Tracheophyta</taxon>
        <taxon>Spermatophyta</taxon>
        <taxon>Magnoliopsida</taxon>
        <taxon>Liliopsida</taxon>
        <taxon>Zingiberales</taxon>
        <taxon>Musaceae</taxon>
        <taxon>Ensete</taxon>
    </lineage>
</organism>